<dbReference type="Pfam" id="PF00106">
    <property type="entry name" value="adh_short"/>
    <property type="match status" value="1"/>
</dbReference>
<gene>
    <name evidence="1" type="ORF">A1OK_12065</name>
</gene>
<organism evidence="1 2">
    <name type="scientific">Enterovibrio norvegicus FF-454</name>
    <dbReference type="NCBI Taxonomy" id="1185651"/>
    <lineage>
        <taxon>Bacteria</taxon>
        <taxon>Pseudomonadati</taxon>
        <taxon>Pseudomonadota</taxon>
        <taxon>Gammaproteobacteria</taxon>
        <taxon>Vibrionales</taxon>
        <taxon>Vibrionaceae</taxon>
        <taxon>Enterovibrio</taxon>
    </lineage>
</organism>
<dbReference type="Proteomes" id="UP000095039">
    <property type="component" value="Unassembled WGS sequence"/>
</dbReference>
<dbReference type="InterPro" id="IPR036291">
    <property type="entry name" value="NAD(P)-bd_dom_sf"/>
</dbReference>
<dbReference type="SUPFAM" id="SSF51735">
    <property type="entry name" value="NAD(P)-binding Rossmann-fold domains"/>
    <property type="match status" value="1"/>
</dbReference>
<dbReference type="InterPro" id="IPR002347">
    <property type="entry name" value="SDR_fam"/>
</dbReference>
<sequence length="228" mass="24646">METNTAKRNTKPVVVIVGFGKGLGQAIASRFEKVGYVAVGISRTSPMISADTTIPAEVNKAFAKIEEQFGTPDTVICNTAMLTMGPFLSTPAGVFEQTWRTAVMSTFNVASAVLPRMVRAKRGTLIVTGATASIKGGKNFSAFSSAKFALRGLTQSLAREFQPQGVHVAHVLIDGIVWSEKSRERFPELQEENAISPSGAANLYFTLATQPKSAWSHELDLRPYSENF</sequence>
<accession>A0A1E5C3W8</accession>
<dbReference type="PANTHER" id="PTHR43431">
    <property type="entry name" value="OXIDOREDUCTASE, SHORT CHAIN DEHYDROGENASE/REDUCTASE FAMILY (AFU_ORTHOLOGUE AFUA_5G14000)"/>
    <property type="match status" value="1"/>
</dbReference>
<reference evidence="1 2" key="1">
    <citation type="journal article" date="2012" name="Science">
        <title>Ecological populations of bacteria act as socially cohesive units of antibiotic production and resistance.</title>
        <authorList>
            <person name="Cordero O.X."/>
            <person name="Wildschutte H."/>
            <person name="Kirkup B."/>
            <person name="Proehl S."/>
            <person name="Ngo L."/>
            <person name="Hussain F."/>
            <person name="Le Roux F."/>
            <person name="Mincer T."/>
            <person name="Polz M.F."/>
        </authorList>
    </citation>
    <scope>NUCLEOTIDE SEQUENCE [LARGE SCALE GENOMIC DNA]</scope>
    <source>
        <strain evidence="1 2">FF-454</strain>
    </source>
</reference>
<dbReference type="Gene3D" id="3.40.50.720">
    <property type="entry name" value="NAD(P)-binding Rossmann-like Domain"/>
    <property type="match status" value="1"/>
</dbReference>
<evidence type="ECO:0000313" key="1">
    <source>
        <dbReference type="EMBL" id="OEE60213.1"/>
    </source>
</evidence>
<evidence type="ECO:0000313" key="2">
    <source>
        <dbReference type="Proteomes" id="UP000095039"/>
    </source>
</evidence>
<name>A0A1E5C3W8_9GAMM</name>
<keyword evidence="2" id="KW-1185">Reference proteome</keyword>
<proteinExistence type="predicted"/>
<dbReference type="EMBL" id="AJWN02000068">
    <property type="protein sequence ID" value="OEE60213.1"/>
    <property type="molecule type" value="Genomic_DNA"/>
</dbReference>
<protein>
    <submittedName>
        <fullName evidence="1">SDR family oxidoreductase</fullName>
    </submittedName>
</protein>
<dbReference type="PRINTS" id="PR00081">
    <property type="entry name" value="GDHRDH"/>
</dbReference>
<comment type="caution">
    <text evidence="1">The sequence shown here is derived from an EMBL/GenBank/DDBJ whole genome shotgun (WGS) entry which is preliminary data.</text>
</comment>
<dbReference type="RefSeq" id="WP_016961841.1">
    <property type="nucleotide sequence ID" value="NZ_AJWN02000068.1"/>
</dbReference>
<dbReference type="PANTHER" id="PTHR43431:SF7">
    <property type="entry name" value="OXIDOREDUCTASE, SHORT CHAIN DEHYDROGENASE_REDUCTASE FAMILY (AFU_ORTHOLOGUE AFUA_5G14000)"/>
    <property type="match status" value="1"/>
</dbReference>
<dbReference type="AlphaFoldDB" id="A0A1E5C3W8"/>